<organism evidence="4 5">
    <name type="scientific">Roridomyces roridus</name>
    <dbReference type="NCBI Taxonomy" id="1738132"/>
    <lineage>
        <taxon>Eukaryota</taxon>
        <taxon>Fungi</taxon>
        <taxon>Dikarya</taxon>
        <taxon>Basidiomycota</taxon>
        <taxon>Agaricomycotina</taxon>
        <taxon>Agaricomycetes</taxon>
        <taxon>Agaricomycetidae</taxon>
        <taxon>Agaricales</taxon>
        <taxon>Marasmiineae</taxon>
        <taxon>Mycenaceae</taxon>
        <taxon>Roridomyces</taxon>
    </lineage>
</organism>
<protein>
    <recommendedName>
        <fullName evidence="6">Mid2 domain-containing protein</fullName>
    </recommendedName>
</protein>
<keyword evidence="2" id="KW-0812">Transmembrane</keyword>
<feature type="region of interest" description="Disordered" evidence="1">
    <location>
        <begin position="222"/>
        <end position="256"/>
    </location>
</feature>
<reference evidence="4" key="1">
    <citation type="submission" date="2023-03" db="EMBL/GenBank/DDBJ databases">
        <title>Massive genome expansion in bonnet fungi (Mycena s.s.) driven by repeated elements and novel gene families across ecological guilds.</title>
        <authorList>
            <consortium name="Lawrence Berkeley National Laboratory"/>
            <person name="Harder C.B."/>
            <person name="Miyauchi S."/>
            <person name="Viragh M."/>
            <person name="Kuo A."/>
            <person name="Thoen E."/>
            <person name="Andreopoulos B."/>
            <person name="Lu D."/>
            <person name="Skrede I."/>
            <person name="Drula E."/>
            <person name="Henrissat B."/>
            <person name="Morin E."/>
            <person name="Kohler A."/>
            <person name="Barry K."/>
            <person name="LaButti K."/>
            <person name="Morin E."/>
            <person name="Salamov A."/>
            <person name="Lipzen A."/>
            <person name="Mereny Z."/>
            <person name="Hegedus B."/>
            <person name="Baldrian P."/>
            <person name="Stursova M."/>
            <person name="Weitz H."/>
            <person name="Taylor A."/>
            <person name="Grigoriev I.V."/>
            <person name="Nagy L.G."/>
            <person name="Martin F."/>
            <person name="Kauserud H."/>
        </authorList>
    </citation>
    <scope>NUCLEOTIDE SEQUENCE</scope>
    <source>
        <strain evidence="4">9284</strain>
    </source>
</reference>
<evidence type="ECO:0008006" key="6">
    <source>
        <dbReference type="Google" id="ProtNLM"/>
    </source>
</evidence>
<proteinExistence type="predicted"/>
<dbReference type="AlphaFoldDB" id="A0AAD7B1B5"/>
<keyword evidence="2" id="KW-1133">Transmembrane helix</keyword>
<keyword evidence="2" id="KW-0472">Membrane</keyword>
<feature type="transmembrane region" description="Helical" evidence="2">
    <location>
        <begin position="169"/>
        <end position="192"/>
    </location>
</feature>
<dbReference type="EMBL" id="JARKIF010000048">
    <property type="protein sequence ID" value="KAJ7607696.1"/>
    <property type="molecule type" value="Genomic_DNA"/>
</dbReference>
<feature type="signal peptide" evidence="3">
    <location>
        <begin position="1"/>
        <end position="20"/>
    </location>
</feature>
<feature type="compositionally biased region" description="Basic and acidic residues" evidence="1">
    <location>
        <begin position="240"/>
        <end position="249"/>
    </location>
</feature>
<evidence type="ECO:0000256" key="3">
    <source>
        <dbReference type="SAM" id="SignalP"/>
    </source>
</evidence>
<evidence type="ECO:0000256" key="2">
    <source>
        <dbReference type="SAM" id="Phobius"/>
    </source>
</evidence>
<evidence type="ECO:0000313" key="4">
    <source>
        <dbReference type="EMBL" id="KAJ7607696.1"/>
    </source>
</evidence>
<sequence length="270" mass="28341">MNALSHLSIAALLAARVANTLQVFAPPGPIVQGTRILFGWTATTDDPISFILAVSCGNSDSDSTIASQTSIDRGVSTNETADVPVVLSCLGTNHVQAQTNSSAQLAISDLFQVVPAGYTAAAILPTAAVQTNIPTPSDSSSSETSIHSSPAFNHSTAISASLDEVSNRVHLLMIVCAVLGGTIFLVLIALGAPHVVKYLRNRQPPESMQPFPYDAERAQAPGIAQVPENIPGGSTPPAEKPQRREHKVDGNPNHVHWSVLKPAPILARRS</sequence>
<evidence type="ECO:0000313" key="5">
    <source>
        <dbReference type="Proteomes" id="UP001221142"/>
    </source>
</evidence>
<feature type="chain" id="PRO_5042269692" description="Mid2 domain-containing protein" evidence="3">
    <location>
        <begin position="21"/>
        <end position="270"/>
    </location>
</feature>
<keyword evidence="3" id="KW-0732">Signal</keyword>
<comment type="caution">
    <text evidence="4">The sequence shown here is derived from an EMBL/GenBank/DDBJ whole genome shotgun (WGS) entry which is preliminary data.</text>
</comment>
<evidence type="ECO:0000256" key="1">
    <source>
        <dbReference type="SAM" id="MobiDB-lite"/>
    </source>
</evidence>
<dbReference type="Proteomes" id="UP001221142">
    <property type="component" value="Unassembled WGS sequence"/>
</dbReference>
<name>A0AAD7B1B5_9AGAR</name>
<keyword evidence="5" id="KW-1185">Reference proteome</keyword>
<accession>A0AAD7B1B5</accession>
<gene>
    <name evidence="4" type="ORF">FB45DRAFT_1067739</name>
</gene>